<feature type="domain" description="Reverse transcriptase zinc-binding" evidence="1">
    <location>
        <begin position="81"/>
        <end position="132"/>
    </location>
</feature>
<keyword evidence="3" id="KW-1185">Reference proteome</keyword>
<protein>
    <recommendedName>
        <fullName evidence="1">Reverse transcriptase zinc-binding domain-containing protein</fullName>
    </recommendedName>
</protein>
<gene>
    <name evidence="2" type="ORF">KY290_008146</name>
</gene>
<dbReference type="Proteomes" id="UP000826656">
    <property type="component" value="Unassembled WGS sequence"/>
</dbReference>
<dbReference type="InterPro" id="IPR026960">
    <property type="entry name" value="RVT-Znf"/>
</dbReference>
<evidence type="ECO:0000259" key="1">
    <source>
        <dbReference type="Pfam" id="PF13966"/>
    </source>
</evidence>
<comment type="caution">
    <text evidence="2">The sequence shown here is derived from an EMBL/GenBank/DDBJ whole genome shotgun (WGS) entry which is preliminary data.</text>
</comment>
<name>A0ABQ7W817_SOLTU</name>
<organism evidence="2 3">
    <name type="scientific">Solanum tuberosum</name>
    <name type="common">Potato</name>
    <dbReference type="NCBI Taxonomy" id="4113"/>
    <lineage>
        <taxon>Eukaryota</taxon>
        <taxon>Viridiplantae</taxon>
        <taxon>Streptophyta</taxon>
        <taxon>Embryophyta</taxon>
        <taxon>Tracheophyta</taxon>
        <taxon>Spermatophyta</taxon>
        <taxon>Magnoliopsida</taxon>
        <taxon>eudicotyledons</taxon>
        <taxon>Gunneridae</taxon>
        <taxon>Pentapetalae</taxon>
        <taxon>asterids</taxon>
        <taxon>lamiids</taxon>
        <taxon>Solanales</taxon>
        <taxon>Solanaceae</taxon>
        <taxon>Solanoideae</taxon>
        <taxon>Solaneae</taxon>
        <taxon>Solanum</taxon>
    </lineage>
</organism>
<dbReference type="Pfam" id="PF13966">
    <property type="entry name" value="zf-RVT"/>
    <property type="match status" value="1"/>
</dbReference>
<dbReference type="EMBL" id="JAIVGD010000003">
    <property type="protein sequence ID" value="KAH0776735.1"/>
    <property type="molecule type" value="Genomic_DNA"/>
</dbReference>
<accession>A0ABQ7W817</accession>
<sequence length="207" mass="24972">MLEVRDKIDQPMWWEPKIGHSSLWWDNLTQIGALHYYLPMNYEGDHPLEEVCSHIAKHVVLIPNSEEWDRPWWMLNRPGKFSIKSTWNFLRQNNQANELFKNIWIKGMPYKIYFFMWRLWKKKIPMGEVLTEFVEFVAGAGIEGPFHHLKNIVWNWWKTEVSPKLKPIYKTVPLFILWQIWKRRNKIKYGGKMSQISMSMVVPCKIP</sequence>
<reference evidence="2 3" key="1">
    <citation type="journal article" date="2021" name="bioRxiv">
        <title>Chromosome-scale and haplotype-resolved genome assembly of a tetraploid potato cultivar.</title>
        <authorList>
            <person name="Sun H."/>
            <person name="Jiao W.-B."/>
            <person name="Krause K."/>
            <person name="Campoy J.A."/>
            <person name="Goel M."/>
            <person name="Folz-Donahue K."/>
            <person name="Kukat C."/>
            <person name="Huettel B."/>
            <person name="Schneeberger K."/>
        </authorList>
    </citation>
    <scope>NUCLEOTIDE SEQUENCE [LARGE SCALE GENOMIC DNA]</scope>
    <source>
        <strain evidence="2">SolTubOtavaFocal</strain>
        <tissue evidence="2">Leaves</tissue>
    </source>
</reference>
<evidence type="ECO:0000313" key="2">
    <source>
        <dbReference type="EMBL" id="KAH0776735.1"/>
    </source>
</evidence>
<evidence type="ECO:0000313" key="3">
    <source>
        <dbReference type="Proteomes" id="UP000826656"/>
    </source>
</evidence>
<proteinExistence type="predicted"/>